<keyword evidence="3" id="KW-1185">Reference proteome</keyword>
<keyword evidence="1" id="KW-0472">Membrane</keyword>
<name>A0ABW6SZ60_9ACTN</name>
<dbReference type="EMBL" id="JBIASD010000029">
    <property type="protein sequence ID" value="MFF3670295.1"/>
    <property type="molecule type" value="Genomic_DNA"/>
</dbReference>
<evidence type="ECO:0000313" key="3">
    <source>
        <dbReference type="Proteomes" id="UP001602013"/>
    </source>
</evidence>
<gene>
    <name evidence="2" type="ORF">ACFYXI_32380</name>
</gene>
<sequence>MHSELQIVGFLIGVAAGLTLLISLAVLAFGRPARTEAVPGEEVWFGGPGKTEHGADTSVLVLTGRPAHWLPAIDVDWKAMAGAAQPRARTGGASAGW</sequence>
<dbReference type="Proteomes" id="UP001602013">
    <property type="component" value="Unassembled WGS sequence"/>
</dbReference>
<keyword evidence="1" id="KW-1133">Transmembrane helix</keyword>
<organism evidence="2 3">
    <name type="scientific">Microtetraspora malaysiensis</name>
    <dbReference type="NCBI Taxonomy" id="161358"/>
    <lineage>
        <taxon>Bacteria</taxon>
        <taxon>Bacillati</taxon>
        <taxon>Actinomycetota</taxon>
        <taxon>Actinomycetes</taxon>
        <taxon>Streptosporangiales</taxon>
        <taxon>Streptosporangiaceae</taxon>
        <taxon>Microtetraspora</taxon>
    </lineage>
</organism>
<comment type="caution">
    <text evidence="2">The sequence shown here is derived from an EMBL/GenBank/DDBJ whole genome shotgun (WGS) entry which is preliminary data.</text>
</comment>
<evidence type="ECO:0000313" key="2">
    <source>
        <dbReference type="EMBL" id="MFF3670295.1"/>
    </source>
</evidence>
<accession>A0ABW6SZ60</accession>
<dbReference type="RefSeq" id="WP_387416535.1">
    <property type="nucleotide sequence ID" value="NZ_JBIASD010000029.1"/>
</dbReference>
<feature type="transmembrane region" description="Helical" evidence="1">
    <location>
        <begin position="6"/>
        <end position="29"/>
    </location>
</feature>
<keyword evidence="1" id="KW-0812">Transmembrane</keyword>
<evidence type="ECO:0000256" key="1">
    <source>
        <dbReference type="SAM" id="Phobius"/>
    </source>
</evidence>
<proteinExistence type="predicted"/>
<reference evidence="2 3" key="1">
    <citation type="submission" date="2024-10" db="EMBL/GenBank/DDBJ databases">
        <title>The Natural Products Discovery Center: Release of the First 8490 Sequenced Strains for Exploring Actinobacteria Biosynthetic Diversity.</title>
        <authorList>
            <person name="Kalkreuter E."/>
            <person name="Kautsar S.A."/>
            <person name="Yang D."/>
            <person name="Bader C.D."/>
            <person name="Teijaro C.N."/>
            <person name="Fluegel L."/>
            <person name="Davis C.M."/>
            <person name="Simpson J.R."/>
            <person name="Lauterbach L."/>
            <person name="Steele A.D."/>
            <person name="Gui C."/>
            <person name="Meng S."/>
            <person name="Li G."/>
            <person name="Viehrig K."/>
            <person name="Ye F."/>
            <person name="Su P."/>
            <person name="Kiefer A.F."/>
            <person name="Nichols A."/>
            <person name="Cepeda A.J."/>
            <person name="Yan W."/>
            <person name="Fan B."/>
            <person name="Jiang Y."/>
            <person name="Adhikari A."/>
            <person name="Zheng C.-J."/>
            <person name="Schuster L."/>
            <person name="Cowan T.M."/>
            <person name="Smanski M.J."/>
            <person name="Chevrette M.G."/>
            <person name="De Carvalho L.P.S."/>
            <person name="Shen B."/>
        </authorList>
    </citation>
    <scope>NUCLEOTIDE SEQUENCE [LARGE SCALE GENOMIC DNA]</scope>
    <source>
        <strain evidence="2 3">NPDC002173</strain>
    </source>
</reference>
<protein>
    <submittedName>
        <fullName evidence="2">Uncharacterized protein</fullName>
    </submittedName>
</protein>